<dbReference type="InterPro" id="IPR038987">
    <property type="entry name" value="MoeA-like"/>
</dbReference>
<dbReference type="Gene3D" id="3.90.105.10">
    <property type="entry name" value="Molybdopterin biosynthesis moea protein, domain 2"/>
    <property type="match status" value="1"/>
</dbReference>
<evidence type="ECO:0000256" key="1">
    <source>
        <dbReference type="ARBA" id="ARBA00001946"/>
    </source>
</evidence>
<evidence type="ECO:0000256" key="9">
    <source>
        <dbReference type="ARBA" id="ARBA00023150"/>
    </source>
</evidence>
<dbReference type="Pfam" id="PF03453">
    <property type="entry name" value="MoeA_N"/>
    <property type="match status" value="1"/>
</dbReference>
<dbReference type="Pfam" id="PF03454">
    <property type="entry name" value="MoeA_C"/>
    <property type="match status" value="1"/>
</dbReference>
<dbReference type="RefSeq" id="WP_148577112.1">
    <property type="nucleotide sequence ID" value="NZ_SDKK01000001.1"/>
</dbReference>
<dbReference type="EMBL" id="SDKK01000001">
    <property type="protein sequence ID" value="TYC62021.1"/>
    <property type="molecule type" value="Genomic_DNA"/>
</dbReference>
<name>A0A6C2D800_9RHOO</name>
<dbReference type="InterPro" id="IPR036688">
    <property type="entry name" value="MoeA_C_domain_IV_sf"/>
</dbReference>
<comment type="cofactor">
    <cofactor evidence="1 11">
        <name>Mg(2+)</name>
        <dbReference type="ChEBI" id="CHEBI:18420"/>
    </cofactor>
</comment>
<sequence>MTSLASQFSCHDDYDPNALAVDLGRQLILDTLTPITGIEHIPLRDALGRILAEPVISPIDVPAHDNSAMDGYGLRGDDLAGDSETNLSVIGTSFAGHPFDGPVGPGQAVRIMTGAKLPPGVDTVVMQEVVHATDEQVTVPAGQRKGQNVRRAGEDLRGGVAALAAGRLIRPAELGLIASLGIGEVGVRRRLRVAIFSTGDEVISIGTPAREGQIYDSNRYTLFGMLTRLGFDVIDIGVVRDDPASLETTFREAASIADAVITSGGVSVGEADFTRAMMSKLGEVLFWKIAMKPGRPMAFGRIGKDDNGAWLFGLPGNPVAVMVTFYQFARPALLRLAGVAPLPEQPLLQAACITPIRKAPGRTEFLRGVLFVEDGEWKVRLTGAQGSGILSSMTDANCFIVLGPAQGSVAAGDPVAVQILDGIV</sequence>
<evidence type="ECO:0000256" key="6">
    <source>
        <dbReference type="ARBA" id="ARBA00022679"/>
    </source>
</evidence>
<dbReference type="GO" id="GO:0006777">
    <property type="term" value="P:Mo-molybdopterin cofactor biosynthetic process"/>
    <property type="evidence" value="ECO:0007669"/>
    <property type="project" value="UniProtKB-UniRule"/>
</dbReference>
<keyword evidence="6 11" id="KW-0808">Transferase</keyword>
<evidence type="ECO:0000256" key="10">
    <source>
        <dbReference type="ARBA" id="ARBA00047317"/>
    </source>
</evidence>
<dbReference type="Proteomes" id="UP000389128">
    <property type="component" value="Unassembled WGS sequence"/>
</dbReference>
<comment type="function">
    <text evidence="2 11">Catalyzes the insertion of molybdate into adenylated molybdopterin with the concomitant release of AMP.</text>
</comment>
<keyword evidence="8 11" id="KW-0460">Magnesium</keyword>
<comment type="caution">
    <text evidence="13">The sequence shown here is derived from an EMBL/GenBank/DDBJ whole genome shotgun (WGS) entry which is preliminary data.</text>
</comment>
<evidence type="ECO:0000256" key="2">
    <source>
        <dbReference type="ARBA" id="ARBA00002901"/>
    </source>
</evidence>
<evidence type="ECO:0000256" key="5">
    <source>
        <dbReference type="ARBA" id="ARBA00022505"/>
    </source>
</evidence>
<dbReference type="SUPFAM" id="SSF53218">
    <property type="entry name" value="Molybdenum cofactor biosynthesis proteins"/>
    <property type="match status" value="1"/>
</dbReference>
<evidence type="ECO:0000256" key="7">
    <source>
        <dbReference type="ARBA" id="ARBA00022723"/>
    </source>
</evidence>
<reference evidence="13 14" key="1">
    <citation type="submission" date="2019-01" db="EMBL/GenBank/DDBJ databases">
        <title>Zoogloea oleivorans genome sequencing and assembly.</title>
        <authorList>
            <person name="Tancsics A."/>
            <person name="Farkas M."/>
            <person name="Kriszt B."/>
            <person name="Maroti G."/>
            <person name="Horvath B."/>
        </authorList>
    </citation>
    <scope>NUCLEOTIDE SEQUENCE [LARGE SCALE GENOMIC DNA]</scope>
    <source>
        <strain evidence="13 14">Buc</strain>
    </source>
</reference>
<dbReference type="InterPro" id="IPR005111">
    <property type="entry name" value="MoeA_C_domain_IV"/>
</dbReference>
<evidence type="ECO:0000256" key="4">
    <source>
        <dbReference type="ARBA" id="ARBA00010763"/>
    </source>
</evidence>
<dbReference type="Pfam" id="PF00994">
    <property type="entry name" value="MoCF_biosynth"/>
    <property type="match status" value="1"/>
</dbReference>
<dbReference type="SMART" id="SM00852">
    <property type="entry name" value="MoCF_biosynth"/>
    <property type="match status" value="1"/>
</dbReference>
<dbReference type="GO" id="GO:0061599">
    <property type="term" value="F:molybdopterin molybdotransferase activity"/>
    <property type="evidence" value="ECO:0007669"/>
    <property type="project" value="UniProtKB-UniRule"/>
</dbReference>
<dbReference type="SUPFAM" id="SSF63882">
    <property type="entry name" value="MoeA N-terminal region -like"/>
    <property type="match status" value="1"/>
</dbReference>
<dbReference type="GO" id="GO:0005829">
    <property type="term" value="C:cytosol"/>
    <property type="evidence" value="ECO:0007669"/>
    <property type="project" value="TreeGrafter"/>
</dbReference>
<comment type="similarity">
    <text evidence="4 11">Belongs to the MoeA family.</text>
</comment>
<dbReference type="EC" id="2.10.1.1" evidence="11"/>
<comment type="pathway">
    <text evidence="3 11">Cofactor biosynthesis; molybdopterin biosynthesis.</text>
</comment>
<evidence type="ECO:0000256" key="3">
    <source>
        <dbReference type="ARBA" id="ARBA00005046"/>
    </source>
</evidence>
<dbReference type="SUPFAM" id="SSF63867">
    <property type="entry name" value="MoeA C-terminal domain-like"/>
    <property type="match status" value="1"/>
</dbReference>
<dbReference type="CDD" id="cd00887">
    <property type="entry name" value="MoeA"/>
    <property type="match status" value="1"/>
</dbReference>
<dbReference type="InterPro" id="IPR036135">
    <property type="entry name" value="MoeA_linker/N_sf"/>
</dbReference>
<evidence type="ECO:0000256" key="8">
    <source>
        <dbReference type="ARBA" id="ARBA00022842"/>
    </source>
</evidence>
<dbReference type="NCBIfam" id="TIGR00177">
    <property type="entry name" value="molyb_syn"/>
    <property type="match status" value="1"/>
</dbReference>
<dbReference type="AlphaFoldDB" id="A0A6C2D800"/>
<dbReference type="NCBIfam" id="NF045515">
    <property type="entry name" value="Glp_gephyrin"/>
    <property type="match status" value="1"/>
</dbReference>
<dbReference type="InterPro" id="IPR005110">
    <property type="entry name" value="MoeA_linker/N"/>
</dbReference>
<evidence type="ECO:0000259" key="12">
    <source>
        <dbReference type="SMART" id="SM00852"/>
    </source>
</evidence>
<dbReference type="PANTHER" id="PTHR10192">
    <property type="entry name" value="MOLYBDOPTERIN BIOSYNTHESIS PROTEIN"/>
    <property type="match status" value="1"/>
</dbReference>
<keyword evidence="7 11" id="KW-0479">Metal-binding</keyword>
<evidence type="ECO:0000313" key="13">
    <source>
        <dbReference type="EMBL" id="TYC62021.1"/>
    </source>
</evidence>
<dbReference type="Gene3D" id="2.40.340.10">
    <property type="entry name" value="MoeA, C-terminal, domain IV"/>
    <property type="match status" value="1"/>
</dbReference>
<dbReference type="InterPro" id="IPR001453">
    <property type="entry name" value="MoaB/Mog_dom"/>
</dbReference>
<protein>
    <recommendedName>
        <fullName evidence="11">Molybdopterin molybdenumtransferase</fullName>
        <ecNumber evidence="11">2.10.1.1</ecNumber>
    </recommendedName>
</protein>
<organism evidence="13 14">
    <name type="scientific">Zoogloea oleivorans</name>
    <dbReference type="NCBI Taxonomy" id="1552750"/>
    <lineage>
        <taxon>Bacteria</taxon>
        <taxon>Pseudomonadati</taxon>
        <taxon>Pseudomonadota</taxon>
        <taxon>Betaproteobacteria</taxon>
        <taxon>Rhodocyclales</taxon>
        <taxon>Zoogloeaceae</taxon>
        <taxon>Zoogloea</taxon>
    </lineage>
</organism>
<dbReference type="Gene3D" id="2.170.190.11">
    <property type="entry name" value="Molybdopterin biosynthesis moea protein, domain 3"/>
    <property type="match status" value="1"/>
</dbReference>
<dbReference type="PANTHER" id="PTHR10192:SF5">
    <property type="entry name" value="GEPHYRIN"/>
    <property type="match status" value="1"/>
</dbReference>
<evidence type="ECO:0000313" key="14">
    <source>
        <dbReference type="Proteomes" id="UP000389128"/>
    </source>
</evidence>
<dbReference type="Gene3D" id="3.40.980.10">
    <property type="entry name" value="MoaB/Mog-like domain"/>
    <property type="match status" value="1"/>
</dbReference>
<dbReference type="FunFam" id="3.40.980.10:FF:000004">
    <property type="entry name" value="Molybdopterin molybdenumtransferase"/>
    <property type="match status" value="1"/>
</dbReference>
<gene>
    <name evidence="13" type="ORF">ETQ85_00175</name>
</gene>
<proteinExistence type="inferred from homology"/>
<dbReference type="InterPro" id="IPR036425">
    <property type="entry name" value="MoaB/Mog-like_dom_sf"/>
</dbReference>
<accession>A0A6C2D800</accession>
<keyword evidence="9 11" id="KW-0501">Molybdenum cofactor biosynthesis</keyword>
<evidence type="ECO:0000256" key="11">
    <source>
        <dbReference type="RuleBase" id="RU365090"/>
    </source>
</evidence>
<dbReference type="GO" id="GO:0046872">
    <property type="term" value="F:metal ion binding"/>
    <property type="evidence" value="ECO:0007669"/>
    <property type="project" value="UniProtKB-UniRule"/>
</dbReference>
<dbReference type="UniPathway" id="UPA00344"/>
<keyword evidence="14" id="KW-1185">Reference proteome</keyword>
<comment type="catalytic activity">
    <reaction evidence="10">
        <text>adenylyl-molybdopterin + molybdate = Mo-molybdopterin + AMP + H(+)</text>
        <dbReference type="Rhea" id="RHEA:35047"/>
        <dbReference type="ChEBI" id="CHEBI:15378"/>
        <dbReference type="ChEBI" id="CHEBI:36264"/>
        <dbReference type="ChEBI" id="CHEBI:62727"/>
        <dbReference type="ChEBI" id="CHEBI:71302"/>
        <dbReference type="ChEBI" id="CHEBI:456215"/>
        <dbReference type="EC" id="2.10.1.1"/>
    </reaction>
</comment>
<keyword evidence="5 11" id="KW-0500">Molybdenum</keyword>
<feature type="domain" description="MoaB/Mog" evidence="12">
    <location>
        <begin position="194"/>
        <end position="335"/>
    </location>
</feature>
<dbReference type="OrthoDB" id="9804758at2"/>